<evidence type="ECO:0000256" key="1">
    <source>
        <dbReference type="SAM" id="Phobius"/>
    </source>
</evidence>
<dbReference type="EMBL" id="LCZI01000896">
    <property type="protein sequence ID" value="KKZ63925.1"/>
    <property type="molecule type" value="Genomic_DNA"/>
</dbReference>
<keyword evidence="1" id="KW-0472">Membrane</keyword>
<evidence type="ECO:0000313" key="2">
    <source>
        <dbReference type="EMBL" id="KKZ63925.1"/>
    </source>
</evidence>
<dbReference type="OrthoDB" id="5402816at2759"/>
<name>A0A0G2I1C2_9EURO</name>
<proteinExistence type="predicted"/>
<dbReference type="Proteomes" id="UP000034164">
    <property type="component" value="Unassembled WGS sequence"/>
</dbReference>
<reference evidence="3" key="1">
    <citation type="journal article" date="2015" name="PLoS Genet.">
        <title>The dynamic genome and transcriptome of the human fungal pathogen Blastomyces and close relative Emmonsia.</title>
        <authorList>
            <person name="Munoz J.F."/>
            <person name="Gauthier G.M."/>
            <person name="Desjardins C.A."/>
            <person name="Gallo J.E."/>
            <person name="Holder J."/>
            <person name="Sullivan T.D."/>
            <person name="Marty A.J."/>
            <person name="Carmen J.C."/>
            <person name="Chen Z."/>
            <person name="Ding L."/>
            <person name="Gujja S."/>
            <person name="Magrini V."/>
            <person name="Misas E."/>
            <person name="Mitreva M."/>
            <person name="Priest M."/>
            <person name="Saif S."/>
            <person name="Whiston E.A."/>
            <person name="Young S."/>
            <person name="Zeng Q."/>
            <person name="Goldman W.E."/>
            <person name="Mardis E.R."/>
            <person name="Taylor J.W."/>
            <person name="McEwen J.G."/>
            <person name="Clay O.K."/>
            <person name="Klein B.S."/>
            <person name="Cuomo C.A."/>
        </authorList>
    </citation>
    <scope>NUCLEOTIDE SEQUENCE [LARGE SCALE GENOMIC DNA]</scope>
    <source>
        <strain evidence="3">UAMH 3008</strain>
    </source>
</reference>
<dbReference type="AlphaFoldDB" id="A0A0G2I1C2"/>
<protein>
    <submittedName>
        <fullName evidence="2">Uncharacterized protein</fullName>
    </submittedName>
</protein>
<comment type="caution">
    <text evidence="2">The sequence shown here is derived from an EMBL/GenBank/DDBJ whole genome shotgun (WGS) entry which is preliminary data.</text>
</comment>
<accession>A0A0G2I1C2</accession>
<sequence length="63" mass="7061">MPALSLITRDEGVYHQLTKRSNWAGRNAGVVLVFCIVFIIAVGLISLFAYRWNLRRKAARGGN</sequence>
<keyword evidence="1" id="KW-0812">Transmembrane</keyword>
<keyword evidence="1" id="KW-1133">Transmembrane helix</keyword>
<evidence type="ECO:0000313" key="3">
    <source>
        <dbReference type="Proteomes" id="UP000034164"/>
    </source>
</evidence>
<organism evidence="2 3">
    <name type="scientific">[Emmonsia] crescens</name>
    <dbReference type="NCBI Taxonomy" id="73230"/>
    <lineage>
        <taxon>Eukaryota</taxon>
        <taxon>Fungi</taxon>
        <taxon>Dikarya</taxon>
        <taxon>Ascomycota</taxon>
        <taxon>Pezizomycotina</taxon>
        <taxon>Eurotiomycetes</taxon>
        <taxon>Eurotiomycetidae</taxon>
        <taxon>Onygenales</taxon>
        <taxon>Ajellomycetaceae</taxon>
        <taxon>Emergomyces</taxon>
    </lineage>
</organism>
<dbReference type="VEuPathDB" id="FungiDB:EMCG_01784"/>
<gene>
    <name evidence="2" type="ORF">EMCG_01784</name>
</gene>
<feature type="transmembrane region" description="Helical" evidence="1">
    <location>
        <begin position="28"/>
        <end position="50"/>
    </location>
</feature>